<dbReference type="RefSeq" id="WP_267989999.1">
    <property type="nucleotide sequence ID" value="NZ_JAPJZI010000001.1"/>
</dbReference>
<sequence length="138" mass="15741">MSVFQSDDVEAIFTAYPDHVRDSLLSLRELVFETAGETQGVGQIEETLKWGEPSYLTSRPKSGSTIRIGWHDDKPDHCSVFFHCQTDLIATCRELYGQDFEFEGNRRLSYRADGPQPTEALKHCLALALTYHSRKRKS</sequence>
<gene>
    <name evidence="2" type="ORF">OQ273_08400</name>
</gene>
<reference evidence="2" key="1">
    <citation type="submission" date="2022-11" db="EMBL/GenBank/DDBJ databases">
        <title>Draft genome sequence of Hoeflea poritis E7-10 and Hoeflea prorocentri PM5-8, separated from scleractinian coral Porites lutea and marine dinoflagellate.</title>
        <authorList>
            <person name="Zhang G."/>
            <person name="Wei Q."/>
            <person name="Cai L."/>
        </authorList>
    </citation>
    <scope>NUCLEOTIDE SEQUENCE</scope>
    <source>
        <strain evidence="2">PM5-8</strain>
    </source>
</reference>
<comment type="caution">
    <text evidence="2">The sequence shown here is derived from an EMBL/GenBank/DDBJ whole genome shotgun (WGS) entry which is preliminary data.</text>
</comment>
<evidence type="ECO:0000313" key="3">
    <source>
        <dbReference type="Proteomes" id="UP001151234"/>
    </source>
</evidence>
<proteinExistence type="predicted"/>
<dbReference type="InterPro" id="IPR014922">
    <property type="entry name" value="YdhG-like"/>
</dbReference>
<protein>
    <submittedName>
        <fullName evidence="2">DUF1801 domain-containing protein</fullName>
    </submittedName>
</protein>
<dbReference type="SUPFAM" id="SSF159888">
    <property type="entry name" value="YdhG-like"/>
    <property type="match status" value="1"/>
</dbReference>
<evidence type="ECO:0000259" key="1">
    <source>
        <dbReference type="Pfam" id="PF08818"/>
    </source>
</evidence>
<accession>A0A9X3ZHD4</accession>
<dbReference type="AlphaFoldDB" id="A0A9X3ZHD4"/>
<dbReference type="EMBL" id="JAPJZI010000001">
    <property type="protein sequence ID" value="MDA5398588.1"/>
    <property type="molecule type" value="Genomic_DNA"/>
</dbReference>
<feature type="domain" description="YdhG-like" evidence="1">
    <location>
        <begin position="21"/>
        <end position="128"/>
    </location>
</feature>
<evidence type="ECO:0000313" key="2">
    <source>
        <dbReference type="EMBL" id="MDA5398588.1"/>
    </source>
</evidence>
<dbReference type="Proteomes" id="UP001151234">
    <property type="component" value="Unassembled WGS sequence"/>
</dbReference>
<name>A0A9X3ZHD4_9HYPH</name>
<keyword evidence="3" id="KW-1185">Reference proteome</keyword>
<organism evidence="2 3">
    <name type="scientific">Hoeflea prorocentri</name>
    <dbReference type="NCBI Taxonomy" id="1922333"/>
    <lineage>
        <taxon>Bacteria</taxon>
        <taxon>Pseudomonadati</taxon>
        <taxon>Pseudomonadota</taxon>
        <taxon>Alphaproteobacteria</taxon>
        <taxon>Hyphomicrobiales</taxon>
        <taxon>Rhizobiaceae</taxon>
        <taxon>Hoeflea</taxon>
    </lineage>
</organism>
<dbReference type="Pfam" id="PF08818">
    <property type="entry name" value="DUF1801"/>
    <property type="match status" value="1"/>
</dbReference>